<accession>A0AAW9MYF3</accession>
<protein>
    <recommendedName>
        <fullName evidence="2">Segregation and condensation protein A</fullName>
    </recommendedName>
</protein>
<gene>
    <name evidence="3" type="ORF">VLK81_06185</name>
</gene>
<dbReference type="EMBL" id="JAYKOT010000003">
    <property type="protein sequence ID" value="MEB3429600.1"/>
    <property type="molecule type" value="Genomic_DNA"/>
</dbReference>
<dbReference type="PANTHER" id="PTHR33969">
    <property type="entry name" value="SEGREGATION AND CONDENSATION PROTEIN A"/>
    <property type="match status" value="1"/>
</dbReference>
<dbReference type="InterPro" id="IPR003768">
    <property type="entry name" value="ScpA"/>
</dbReference>
<dbReference type="PANTHER" id="PTHR33969:SF2">
    <property type="entry name" value="SEGREGATION AND CONDENSATION PROTEIN A"/>
    <property type="match status" value="1"/>
</dbReference>
<evidence type="ECO:0000256" key="1">
    <source>
        <dbReference type="ARBA" id="ARBA00022829"/>
    </source>
</evidence>
<organism evidence="3 4">
    <name type="scientific">Citroniella saccharovorans</name>
    <dbReference type="NCBI Taxonomy" id="2053367"/>
    <lineage>
        <taxon>Bacteria</taxon>
        <taxon>Bacillati</taxon>
        <taxon>Bacillota</taxon>
        <taxon>Tissierellia</taxon>
        <taxon>Tissierellales</taxon>
        <taxon>Peptoniphilaceae</taxon>
        <taxon>Citroniella</taxon>
    </lineage>
</organism>
<keyword evidence="1" id="KW-0159">Chromosome partition</keyword>
<keyword evidence="4" id="KW-1185">Reference proteome</keyword>
<evidence type="ECO:0000313" key="4">
    <source>
        <dbReference type="Proteomes" id="UP001357733"/>
    </source>
</evidence>
<evidence type="ECO:0000256" key="2">
    <source>
        <dbReference type="ARBA" id="ARBA00044777"/>
    </source>
</evidence>
<comment type="caution">
    <text evidence="3">The sequence shown here is derived from an EMBL/GenBank/DDBJ whole genome shotgun (WGS) entry which is preliminary data.</text>
</comment>
<proteinExistence type="predicted"/>
<dbReference type="Gene3D" id="6.10.250.2410">
    <property type="match status" value="1"/>
</dbReference>
<dbReference type="Pfam" id="PF02616">
    <property type="entry name" value="SMC_ScpA"/>
    <property type="match status" value="1"/>
</dbReference>
<dbReference type="RefSeq" id="WP_324619779.1">
    <property type="nucleotide sequence ID" value="NZ_JAYKOT010000003.1"/>
</dbReference>
<dbReference type="AlphaFoldDB" id="A0AAW9MYF3"/>
<dbReference type="Proteomes" id="UP001357733">
    <property type="component" value="Unassembled WGS sequence"/>
</dbReference>
<sequence length="221" mass="25940">MDLLIDLIEKDKIDIYDIPISSITSKFINEIEKFEKDKENLSEFILLASTLIEIKGLMLLPKESLDEDPRINLTIMIEEYQKFKILSKKLYEYFEEASLSRTKDRQVIETTYTTVNISEDIQKLKDIFEDIIRRKKVSDNIFIDKKIIKKDEYSIIDSKNTIINKLIKNNRLSFNEILNINDPKLKIITDFFAILEIIKLNTAFIVHENGNIFLQIVKGEA</sequence>
<dbReference type="GO" id="GO:0007059">
    <property type="term" value="P:chromosome segregation"/>
    <property type="evidence" value="ECO:0007669"/>
    <property type="project" value="UniProtKB-KW"/>
</dbReference>
<name>A0AAW9MYF3_9FIRM</name>
<reference evidence="3 4" key="1">
    <citation type="submission" date="2024-01" db="EMBL/GenBank/DDBJ databases">
        <title>Complete genome sequence of Citroniella saccharovorans strain M6.X9, isolated from human fecal sample.</title>
        <authorList>
            <person name="Cheng G."/>
            <person name="Westerholm M."/>
            <person name="Schnurer A."/>
        </authorList>
    </citation>
    <scope>NUCLEOTIDE SEQUENCE [LARGE SCALE GENOMIC DNA]</scope>
    <source>
        <strain evidence="3 4">DSM 29873</strain>
    </source>
</reference>
<evidence type="ECO:0000313" key="3">
    <source>
        <dbReference type="EMBL" id="MEB3429600.1"/>
    </source>
</evidence>